<evidence type="ECO:0000313" key="1">
    <source>
        <dbReference type="EMBL" id="MBC3861777.1"/>
    </source>
</evidence>
<evidence type="ECO:0000313" key="2">
    <source>
        <dbReference type="Proteomes" id="UP000634011"/>
    </source>
</evidence>
<protein>
    <submittedName>
        <fullName evidence="1">Antirestriction protein ArdA</fullName>
    </submittedName>
</protein>
<accession>A0A923KHZ4</accession>
<dbReference type="EMBL" id="JACOFV010000005">
    <property type="protein sequence ID" value="MBC3861777.1"/>
    <property type="molecule type" value="Genomic_DNA"/>
</dbReference>
<dbReference type="RefSeq" id="WP_186911710.1">
    <property type="nucleotide sequence ID" value="NZ_JACOFV010000005.1"/>
</dbReference>
<sequence length="168" mass="19053">MSTFFAQPYSLDAVGFYFDTLEAYTEKSESLLDAFGSPVEEFEIQFIDGDDCELFSACGINQANLSLWFETIADLAEHEKTALYYLRSVSSYSLENALDKLDDVNLSEGNLKDVAETLFDEFYLNDVPESVRAYIDYEKYARDCEMGGDLYEFDFEGATWTCTNASSI</sequence>
<dbReference type="Pfam" id="PF07275">
    <property type="entry name" value="ArdA"/>
    <property type="match status" value="1"/>
</dbReference>
<dbReference type="Gene3D" id="1.10.10.1190">
    <property type="entry name" value="Antirestriction protein ArdA, domain 3"/>
    <property type="match status" value="1"/>
</dbReference>
<dbReference type="AlphaFoldDB" id="A0A923KHZ4"/>
<name>A0A923KHZ4_9BURK</name>
<dbReference type="Proteomes" id="UP000634011">
    <property type="component" value="Unassembled WGS sequence"/>
</dbReference>
<reference evidence="1" key="1">
    <citation type="submission" date="2020-08" db="EMBL/GenBank/DDBJ databases">
        <title>Novel species isolated from subtropical streams in China.</title>
        <authorList>
            <person name="Lu H."/>
        </authorList>
    </citation>
    <scope>NUCLEOTIDE SEQUENCE</scope>
    <source>
        <strain evidence="1">KACC 12607</strain>
    </source>
</reference>
<comment type="caution">
    <text evidence="1">The sequence shown here is derived from an EMBL/GenBank/DDBJ whole genome shotgun (WGS) entry which is preliminary data.</text>
</comment>
<proteinExistence type="predicted"/>
<keyword evidence="2" id="KW-1185">Reference proteome</keyword>
<gene>
    <name evidence="1" type="ORF">H8K32_06680</name>
</gene>
<dbReference type="InterPro" id="IPR009899">
    <property type="entry name" value="ArdA"/>
</dbReference>
<dbReference type="InterPro" id="IPR041893">
    <property type="entry name" value="ArdA_dom3"/>
</dbReference>
<organism evidence="1 2">
    <name type="scientific">Undibacterium jejuense</name>
    <dbReference type="NCBI Taxonomy" id="1344949"/>
    <lineage>
        <taxon>Bacteria</taxon>
        <taxon>Pseudomonadati</taxon>
        <taxon>Pseudomonadota</taxon>
        <taxon>Betaproteobacteria</taxon>
        <taxon>Burkholderiales</taxon>
        <taxon>Oxalobacteraceae</taxon>
        <taxon>Undibacterium</taxon>
    </lineage>
</organism>